<evidence type="ECO:0000313" key="3">
    <source>
        <dbReference type="Proteomes" id="UP000030651"/>
    </source>
</evidence>
<accession>W3X0F1</accession>
<gene>
    <name evidence="2" type="ORF">PFICI_09428</name>
</gene>
<dbReference type="RefSeq" id="XP_007836200.1">
    <property type="nucleotide sequence ID" value="XM_007838009.1"/>
</dbReference>
<sequence>MTTVRLDDYNMYFDDGMVEETDEEGVDVVDVVEDPYNAEMEGIGEYPLEVDDERVEASPLDAKGKQAEGYSYGIEMGMNNMEMYDDQMDIPAHNGVHENNTDENVGGSEHIRRRGEFKRHLDENDEESMDELATNDILGDQHERELDTTEFIEAPVEGADGMAAAPTVALQFTRKNHQGSGRAAGETSPHLHISKKAKLGKQRTLHSTHSSSSTHEQKIMGDGRLRARQAPKPFSDEMSRAIAIMDQEIRDHDLGQPKKRGRGRPPKGSRIVPQVTVTATTSGSGTPGTGSGPGTAIKRRGRPPKAPPLSIREIYLQTKPKFISFGCEWHDPQLYPTTASGRCPAELQNLDTLRRHVFIVHSYESGSCICRWGKCSAQSEPVTFQDEEAWTSHMEQKHLIPYSWHMGDGIQNRGIEELKKDIDSEELPRYLFFEDGQQVTPSIRDQQFDDQQATLDRKRMLSDIRRQAEENAPTDQEHRLQLLGQEMPPPARLVNQRAS</sequence>
<feature type="compositionally biased region" description="Basic residues" evidence="1">
    <location>
        <begin position="257"/>
        <end position="267"/>
    </location>
</feature>
<feature type="region of interest" description="Disordered" evidence="1">
    <location>
        <begin position="98"/>
        <end position="129"/>
    </location>
</feature>
<dbReference type="EMBL" id="KI912114">
    <property type="protein sequence ID" value="ETS79575.1"/>
    <property type="molecule type" value="Genomic_DNA"/>
</dbReference>
<evidence type="ECO:0000256" key="1">
    <source>
        <dbReference type="SAM" id="MobiDB-lite"/>
    </source>
</evidence>
<feature type="region of interest" description="Disordered" evidence="1">
    <location>
        <begin position="176"/>
        <end position="222"/>
    </location>
</feature>
<dbReference type="OrthoDB" id="5424797at2759"/>
<dbReference type="KEGG" id="pfy:PFICI_09428"/>
<proteinExistence type="predicted"/>
<feature type="compositionally biased region" description="Basic and acidic residues" evidence="1">
    <location>
        <begin position="466"/>
        <end position="480"/>
    </location>
</feature>
<protein>
    <recommendedName>
        <fullName evidence="4">C2H2-type domain-containing protein</fullName>
    </recommendedName>
</protein>
<organism evidence="2 3">
    <name type="scientific">Pestalotiopsis fici (strain W106-1 / CGMCC3.15140)</name>
    <dbReference type="NCBI Taxonomy" id="1229662"/>
    <lineage>
        <taxon>Eukaryota</taxon>
        <taxon>Fungi</taxon>
        <taxon>Dikarya</taxon>
        <taxon>Ascomycota</taxon>
        <taxon>Pezizomycotina</taxon>
        <taxon>Sordariomycetes</taxon>
        <taxon>Xylariomycetidae</taxon>
        <taxon>Amphisphaeriales</taxon>
        <taxon>Sporocadaceae</taxon>
        <taxon>Pestalotiopsis</taxon>
    </lineage>
</organism>
<evidence type="ECO:0000313" key="2">
    <source>
        <dbReference type="EMBL" id="ETS79575.1"/>
    </source>
</evidence>
<feature type="compositionally biased region" description="Basic and acidic residues" evidence="1">
    <location>
        <begin position="247"/>
        <end position="256"/>
    </location>
</feature>
<feature type="region of interest" description="Disordered" evidence="1">
    <location>
        <begin position="466"/>
        <end position="499"/>
    </location>
</feature>
<dbReference type="HOGENOM" id="CLU_546414_0_0_1"/>
<feature type="compositionally biased region" description="Basic residues" evidence="1">
    <location>
        <begin position="192"/>
        <end position="206"/>
    </location>
</feature>
<dbReference type="eggNOG" id="ENOG502S4ZA">
    <property type="taxonomic scope" value="Eukaryota"/>
</dbReference>
<name>W3X0F1_PESFW</name>
<dbReference type="AlphaFoldDB" id="W3X0F1"/>
<feature type="region of interest" description="Disordered" evidence="1">
    <location>
        <begin position="247"/>
        <end position="308"/>
    </location>
</feature>
<dbReference type="InParanoid" id="W3X0F1"/>
<reference evidence="3" key="1">
    <citation type="journal article" date="2015" name="BMC Genomics">
        <title>Genomic and transcriptomic analysis of the endophytic fungus Pestalotiopsis fici reveals its lifestyle and high potential for synthesis of natural products.</title>
        <authorList>
            <person name="Wang X."/>
            <person name="Zhang X."/>
            <person name="Liu L."/>
            <person name="Xiang M."/>
            <person name="Wang W."/>
            <person name="Sun X."/>
            <person name="Che Y."/>
            <person name="Guo L."/>
            <person name="Liu G."/>
            <person name="Guo L."/>
            <person name="Wang C."/>
            <person name="Yin W.B."/>
            <person name="Stadler M."/>
            <person name="Zhang X."/>
            <person name="Liu X."/>
        </authorList>
    </citation>
    <scope>NUCLEOTIDE SEQUENCE [LARGE SCALE GENOMIC DNA]</scope>
    <source>
        <strain evidence="3">W106-1 / CGMCC3.15140</strain>
    </source>
</reference>
<dbReference type="GeneID" id="19274441"/>
<feature type="compositionally biased region" description="Low complexity" evidence="1">
    <location>
        <begin position="275"/>
        <end position="284"/>
    </location>
</feature>
<keyword evidence="3" id="KW-1185">Reference proteome</keyword>
<dbReference type="Proteomes" id="UP000030651">
    <property type="component" value="Unassembled WGS sequence"/>
</dbReference>
<evidence type="ECO:0008006" key="4">
    <source>
        <dbReference type="Google" id="ProtNLM"/>
    </source>
</evidence>